<organism evidence="7 8">
    <name type="scientific">Demequina litoralis</name>
    <dbReference type="NCBI Taxonomy" id="3051660"/>
    <lineage>
        <taxon>Bacteria</taxon>
        <taxon>Bacillati</taxon>
        <taxon>Actinomycetota</taxon>
        <taxon>Actinomycetes</taxon>
        <taxon>Micrococcales</taxon>
        <taxon>Demequinaceae</taxon>
        <taxon>Demequina</taxon>
    </lineage>
</organism>
<dbReference type="Proteomes" id="UP001172728">
    <property type="component" value="Unassembled WGS sequence"/>
</dbReference>
<dbReference type="InterPro" id="IPR020846">
    <property type="entry name" value="MFS_dom"/>
</dbReference>
<evidence type="ECO:0000313" key="8">
    <source>
        <dbReference type="Proteomes" id="UP001172728"/>
    </source>
</evidence>
<feature type="transmembrane region" description="Helical" evidence="5">
    <location>
        <begin position="360"/>
        <end position="379"/>
    </location>
</feature>
<dbReference type="PROSITE" id="PS50850">
    <property type="entry name" value="MFS"/>
    <property type="match status" value="1"/>
</dbReference>
<protein>
    <submittedName>
        <fullName evidence="7">MFS transporter</fullName>
    </submittedName>
</protein>
<accession>A0ABT8GDR3</accession>
<comment type="subcellular location">
    <subcellularLocation>
        <location evidence="1">Cell membrane</location>
        <topology evidence="1">Multi-pass membrane protein</topology>
    </subcellularLocation>
</comment>
<feature type="transmembrane region" description="Helical" evidence="5">
    <location>
        <begin position="82"/>
        <end position="99"/>
    </location>
</feature>
<feature type="domain" description="Major facilitator superfamily (MFS) profile" evidence="6">
    <location>
        <begin position="13"/>
        <end position="409"/>
    </location>
</feature>
<gene>
    <name evidence="7" type="ORF">QQX09_13195</name>
</gene>
<evidence type="ECO:0000256" key="5">
    <source>
        <dbReference type="SAM" id="Phobius"/>
    </source>
</evidence>
<feature type="transmembrane region" description="Helical" evidence="5">
    <location>
        <begin position="266"/>
        <end position="284"/>
    </location>
</feature>
<dbReference type="InterPro" id="IPR011701">
    <property type="entry name" value="MFS"/>
</dbReference>
<feature type="transmembrane region" description="Helical" evidence="5">
    <location>
        <begin position="226"/>
        <end position="246"/>
    </location>
</feature>
<feature type="transmembrane region" description="Helical" evidence="5">
    <location>
        <begin position="296"/>
        <end position="315"/>
    </location>
</feature>
<feature type="transmembrane region" description="Helical" evidence="5">
    <location>
        <begin position="321"/>
        <end position="339"/>
    </location>
</feature>
<dbReference type="SUPFAM" id="SSF103473">
    <property type="entry name" value="MFS general substrate transporter"/>
    <property type="match status" value="1"/>
</dbReference>
<dbReference type="PANTHER" id="PTHR23508:SF10">
    <property type="entry name" value="CARBOXYLIC ACID TRANSPORTER PROTEIN HOMOLOG"/>
    <property type="match status" value="1"/>
</dbReference>
<evidence type="ECO:0000256" key="2">
    <source>
        <dbReference type="ARBA" id="ARBA00022692"/>
    </source>
</evidence>
<evidence type="ECO:0000256" key="4">
    <source>
        <dbReference type="ARBA" id="ARBA00023136"/>
    </source>
</evidence>
<keyword evidence="3 5" id="KW-1133">Transmembrane helix</keyword>
<evidence type="ECO:0000256" key="1">
    <source>
        <dbReference type="ARBA" id="ARBA00004651"/>
    </source>
</evidence>
<feature type="transmembrane region" description="Helical" evidence="5">
    <location>
        <begin position="140"/>
        <end position="162"/>
    </location>
</feature>
<evidence type="ECO:0000259" key="6">
    <source>
        <dbReference type="PROSITE" id="PS50850"/>
    </source>
</evidence>
<feature type="transmembrane region" description="Helical" evidence="5">
    <location>
        <begin position="168"/>
        <end position="191"/>
    </location>
</feature>
<feature type="transmembrane region" description="Helical" evidence="5">
    <location>
        <begin position="53"/>
        <end position="70"/>
    </location>
</feature>
<reference evidence="7" key="1">
    <citation type="submission" date="2023-06" db="EMBL/GenBank/DDBJ databases">
        <title>Sysu t00192.</title>
        <authorList>
            <person name="Gao L."/>
            <person name="Fang B.-Z."/>
            <person name="Li W.-J."/>
        </authorList>
    </citation>
    <scope>NUCLEOTIDE SEQUENCE</scope>
    <source>
        <strain evidence="7">SYSU T00192</strain>
    </source>
</reference>
<evidence type="ECO:0000313" key="7">
    <source>
        <dbReference type="EMBL" id="MDN4476809.1"/>
    </source>
</evidence>
<feature type="transmembrane region" description="Helical" evidence="5">
    <location>
        <begin position="105"/>
        <end position="128"/>
    </location>
</feature>
<comment type="caution">
    <text evidence="7">The sequence shown here is derived from an EMBL/GenBank/DDBJ whole genome shotgun (WGS) entry which is preliminary data.</text>
</comment>
<sequence>MSELTASRRTPNEWWVGIVAGMASYIDAAAIVASGIALAIYMGTIGLSPDHYGYLQSALGFSVAIGAVVGGRLGDTFGRRKVFLTTMAMIIAGTALAIFGATFPVLLVAIVLIGLGVGADLPVSLATISEAATDKNRGKIILLSNLLWLAGIISVIVLASFAGDLGRISGQIMFGLVGVMAVLVFIGRVTIPESTTWLAARDERRAGVQTARAQSTSVKDLLTGPYAKPFIVLLAFYGLTNLYMNTNGQFNTFIATQIAGSTVEEFNRWALISMVVGGLIGLIAMRVIDTRYRMPFYVLGGVFLVAAPLIMVVGGLTLTTLVASLFVSTVGGAFAFEGIMKVWTQESFPTMLRSTAQGSIVAFARLAASALAAFTPALLLNSGQAFYGVLALGVATGLIVAYVFFSKNTVTTFASEGEVAVDGATAPVPALQES</sequence>
<evidence type="ECO:0000256" key="3">
    <source>
        <dbReference type="ARBA" id="ARBA00022989"/>
    </source>
</evidence>
<dbReference type="Gene3D" id="1.20.1250.20">
    <property type="entry name" value="MFS general substrate transporter like domains"/>
    <property type="match status" value="1"/>
</dbReference>
<dbReference type="EMBL" id="JAUHPW010000012">
    <property type="protein sequence ID" value="MDN4476809.1"/>
    <property type="molecule type" value="Genomic_DNA"/>
</dbReference>
<name>A0ABT8GDR3_9MICO</name>
<feature type="transmembrane region" description="Helical" evidence="5">
    <location>
        <begin position="385"/>
        <end position="405"/>
    </location>
</feature>
<dbReference type="InterPro" id="IPR036259">
    <property type="entry name" value="MFS_trans_sf"/>
</dbReference>
<dbReference type="Pfam" id="PF07690">
    <property type="entry name" value="MFS_1"/>
    <property type="match status" value="1"/>
</dbReference>
<keyword evidence="4 5" id="KW-0472">Membrane</keyword>
<proteinExistence type="predicted"/>
<keyword evidence="2 5" id="KW-0812">Transmembrane</keyword>
<dbReference type="PANTHER" id="PTHR23508">
    <property type="entry name" value="CARBOXYLIC ACID TRANSPORTER PROTEIN HOMOLOG"/>
    <property type="match status" value="1"/>
</dbReference>
<dbReference type="RefSeq" id="WP_301135570.1">
    <property type="nucleotide sequence ID" value="NZ_JAUHPW010000012.1"/>
</dbReference>
<feature type="transmembrane region" description="Helical" evidence="5">
    <location>
        <begin position="14"/>
        <end position="41"/>
    </location>
</feature>
<keyword evidence="8" id="KW-1185">Reference proteome</keyword>